<organism evidence="1 2">
    <name type="scientific">Conidiobolus coronatus (strain ATCC 28846 / CBS 209.66 / NRRL 28638)</name>
    <name type="common">Delacroixia coronata</name>
    <dbReference type="NCBI Taxonomy" id="796925"/>
    <lineage>
        <taxon>Eukaryota</taxon>
        <taxon>Fungi</taxon>
        <taxon>Fungi incertae sedis</taxon>
        <taxon>Zoopagomycota</taxon>
        <taxon>Entomophthoromycotina</taxon>
        <taxon>Entomophthoromycetes</taxon>
        <taxon>Entomophthorales</taxon>
        <taxon>Ancylistaceae</taxon>
        <taxon>Conidiobolus</taxon>
    </lineage>
</organism>
<evidence type="ECO:0000313" key="1">
    <source>
        <dbReference type="EMBL" id="KXN64800.1"/>
    </source>
</evidence>
<accession>A0A137NQ17</accession>
<keyword evidence="2" id="KW-1185">Reference proteome</keyword>
<name>A0A137NQ17_CONC2</name>
<gene>
    <name evidence="1" type="ORF">CONCODRAFT_13910</name>
</gene>
<dbReference type="Proteomes" id="UP000070444">
    <property type="component" value="Unassembled WGS sequence"/>
</dbReference>
<evidence type="ECO:0000313" key="2">
    <source>
        <dbReference type="Proteomes" id="UP000070444"/>
    </source>
</evidence>
<dbReference type="AlphaFoldDB" id="A0A137NQ17"/>
<proteinExistence type="predicted"/>
<dbReference type="EMBL" id="KQ965167">
    <property type="protein sequence ID" value="KXN64800.1"/>
    <property type="molecule type" value="Genomic_DNA"/>
</dbReference>
<protein>
    <submittedName>
        <fullName evidence="1">Uncharacterized protein</fullName>
    </submittedName>
</protein>
<reference evidence="1 2" key="1">
    <citation type="journal article" date="2015" name="Genome Biol. Evol.">
        <title>Phylogenomic analyses indicate that early fungi evolved digesting cell walls of algal ancestors of land plants.</title>
        <authorList>
            <person name="Chang Y."/>
            <person name="Wang S."/>
            <person name="Sekimoto S."/>
            <person name="Aerts A.L."/>
            <person name="Choi C."/>
            <person name="Clum A."/>
            <person name="LaButti K.M."/>
            <person name="Lindquist E.A."/>
            <person name="Yee Ngan C."/>
            <person name="Ohm R.A."/>
            <person name="Salamov A.A."/>
            <person name="Grigoriev I.V."/>
            <person name="Spatafora J.W."/>
            <person name="Berbee M.L."/>
        </authorList>
    </citation>
    <scope>NUCLEOTIDE SEQUENCE [LARGE SCALE GENOMIC DNA]</scope>
    <source>
        <strain evidence="1 2">NRRL 28638</strain>
    </source>
</reference>
<sequence length="100" mass="11968">MARYKNFLKTSDVPMTYAKDLATFFNTKEPEKPIKPTSIIYTFENFMLEKFLLEDKRKLIIVKGITNYYSFYFDTKPKKIRDNFIPSKTKFKVSFNPKDI</sequence>